<dbReference type="CDD" id="cd11731">
    <property type="entry name" value="Lin1944_like_SDR_c"/>
    <property type="match status" value="1"/>
</dbReference>
<protein>
    <submittedName>
        <fullName evidence="3">NAD(P)-dependent dehydrogenase (Short-subunit alcohol dehydrogenase family)</fullName>
    </submittedName>
</protein>
<dbReference type="Gene3D" id="3.40.50.720">
    <property type="entry name" value="NAD(P)-binding Rossmann-like Domain"/>
    <property type="match status" value="1"/>
</dbReference>
<dbReference type="Proteomes" id="UP000256845">
    <property type="component" value="Unassembled WGS sequence"/>
</dbReference>
<dbReference type="RefSeq" id="WP_115939094.1">
    <property type="nucleotide sequence ID" value="NZ_QRDW01000015.1"/>
</dbReference>
<evidence type="ECO:0000256" key="2">
    <source>
        <dbReference type="ARBA" id="ARBA00023002"/>
    </source>
</evidence>
<dbReference type="GO" id="GO:0016491">
    <property type="term" value="F:oxidoreductase activity"/>
    <property type="evidence" value="ECO:0007669"/>
    <property type="project" value="UniProtKB-KW"/>
</dbReference>
<evidence type="ECO:0000313" key="3">
    <source>
        <dbReference type="EMBL" id="RED44271.1"/>
    </source>
</evidence>
<dbReference type="AlphaFoldDB" id="A0A3D9H520"/>
<evidence type="ECO:0000256" key="1">
    <source>
        <dbReference type="ARBA" id="ARBA00006484"/>
    </source>
</evidence>
<dbReference type="Pfam" id="PF13561">
    <property type="entry name" value="adh_short_C2"/>
    <property type="match status" value="1"/>
</dbReference>
<dbReference type="SUPFAM" id="SSF51735">
    <property type="entry name" value="NAD(P)-binding Rossmann-fold domains"/>
    <property type="match status" value="1"/>
</dbReference>
<dbReference type="InterPro" id="IPR036291">
    <property type="entry name" value="NAD(P)-bd_dom_sf"/>
</dbReference>
<dbReference type="PANTHER" id="PTHR43477">
    <property type="entry name" value="DIHYDROANTICAPSIN 7-DEHYDROGENASE"/>
    <property type="match status" value="1"/>
</dbReference>
<proteinExistence type="inferred from homology"/>
<dbReference type="NCBIfam" id="NF005754">
    <property type="entry name" value="PRK07578.1"/>
    <property type="match status" value="1"/>
</dbReference>
<comment type="similarity">
    <text evidence="1">Belongs to the short-chain dehydrogenases/reductases (SDR) family.</text>
</comment>
<sequence length="200" mass="21077">MSKKIVVVGASGTLGRAITGNLEKDHEVIRAGRSGSDLILDASNLEQLQTAFSELGSIDALVSCIGTVPFTPFMDTAPEDFNQGLLNKFGHQANLVRAALPRLSAGGSITLTSGILADEPLVRASCAASANMALHGFTMAIAAEQLGKARINCISPSVVEDSVEKYGSFFDGFPVTMMPDLITAYRRSIFGPITGKVIRC</sequence>
<dbReference type="EMBL" id="QRDW01000015">
    <property type="protein sequence ID" value="RED44271.1"/>
    <property type="molecule type" value="Genomic_DNA"/>
</dbReference>
<accession>A0A3D9H520</accession>
<dbReference type="OrthoDB" id="9787486at2"/>
<evidence type="ECO:0000313" key="4">
    <source>
        <dbReference type="Proteomes" id="UP000256845"/>
    </source>
</evidence>
<keyword evidence="4" id="KW-1185">Reference proteome</keyword>
<comment type="caution">
    <text evidence="3">The sequence shown here is derived from an EMBL/GenBank/DDBJ whole genome shotgun (WGS) entry which is preliminary data.</text>
</comment>
<gene>
    <name evidence="3" type="ORF">DFP90_11524</name>
</gene>
<reference evidence="3 4" key="1">
    <citation type="submission" date="2018-07" db="EMBL/GenBank/DDBJ databases">
        <title>Genomic Encyclopedia of Type Strains, Phase III (KMG-III): the genomes of soil and plant-associated and newly described type strains.</title>
        <authorList>
            <person name="Whitman W."/>
        </authorList>
    </citation>
    <scope>NUCLEOTIDE SEQUENCE [LARGE SCALE GENOMIC DNA]</scope>
    <source>
        <strain evidence="3 4">CECT 8488</strain>
    </source>
</reference>
<dbReference type="PANTHER" id="PTHR43477:SF1">
    <property type="entry name" value="DIHYDROANTICAPSIN 7-DEHYDROGENASE"/>
    <property type="match status" value="1"/>
</dbReference>
<keyword evidence="2" id="KW-0560">Oxidoreductase</keyword>
<dbReference type="InterPro" id="IPR002347">
    <property type="entry name" value="SDR_fam"/>
</dbReference>
<organism evidence="3 4">
    <name type="scientific">Aestuariispira insulae</name>
    <dbReference type="NCBI Taxonomy" id="1461337"/>
    <lineage>
        <taxon>Bacteria</taxon>
        <taxon>Pseudomonadati</taxon>
        <taxon>Pseudomonadota</taxon>
        <taxon>Alphaproteobacteria</taxon>
        <taxon>Rhodospirillales</taxon>
        <taxon>Kiloniellaceae</taxon>
        <taxon>Aestuariispira</taxon>
    </lineage>
</organism>
<dbReference type="InterPro" id="IPR051122">
    <property type="entry name" value="SDR_DHRS6-like"/>
</dbReference>
<dbReference type="PRINTS" id="PR00081">
    <property type="entry name" value="GDHRDH"/>
</dbReference>
<name>A0A3D9H520_9PROT</name>